<dbReference type="EMBL" id="NMUH01002501">
    <property type="protein sequence ID" value="MQM00353.1"/>
    <property type="molecule type" value="Genomic_DNA"/>
</dbReference>
<gene>
    <name evidence="1" type="ORF">Taro_033082</name>
</gene>
<dbReference type="OrthoDB" id="19261at2759"/>
<name>A0A843VMX6_COLES</name>
<feature type="non-terminal residue" evidence="1">
    <location>
        <position position="1"/>
    </location>
</feature>
<feature type="non-terminal residue" evidence="1">
    <location>
        <position position="147"/>
    </location>
</feature>
<dbReference type="Proteomes" id="UP000652761">
    <property type="component" value="Unassembled WGS sequence"/>
</dbReference>
<dbReference type="AlphaFoldDB" id="A0A843VMX6"/>
<sequence length="147" mass="16064">VCLVLISEGLGCLFGLCSTRRRDRAFGTSCCRRQTATLTSRLGSPPFGRWWVLAQWQGWIDGNGGPGRRSGTTLGGALQLVNNDTINVSQSSRLYHAFQLNTTQSLPWLINAVGQQGKLSNSNNILPVHQDMVSTTGEHHSPSNRRS</sequence>
<comment type="caution">
    <text evidence="1">The sequence shown here is derived from an EMBL/GenBank/DDBJ whole genome shotgun (WGS) entry which is preliminary data.</text>
</comment>
<evidence type="ECO:0000313" key="1">
    <source>
        <dbReference type="EMBL" id="MQM00353.1"/>
    </source>
</evidence>
<organism evidence="1 2">
    <name type="scientific">Colocasia esculenta</name>
    <name type="common">Wild taro</name>
    <name type="synonym">Arum esculentum</name>
    <dbReference type="NCBI Taxonomy" id="4460"/>
    <lineage>
        <taxon>Eukaryota</taxon>
        <taxon>Viridiplantae</taxon>
        <taxon>Streptophyta</taxon>
        <taxon>Embryophyta</taxon>
        <taxon>Tracheophyta</taxon>
        <taxon>Spermatophyta</taxon>
        <taxon>Magnoliopsida</taxon>
        <taxon>Liliopsida</taxon>
        <taxon>Araceae</taxon>
        <taxon>Aroideae</taxon>
        <taxon>Colocasieae</taxon>
        <taxon>Colocasia</taxon>
    </lineage>
</organism>
<proteinExistence type="predicted"/>
<keyword evidence="2" id="KW-1185">Reference proteome</keyword>
<accession>A0A843VMX6</accession>
<evidence type="ECO:0000313" key="2">
    <source>
        <dbReference type="Proteomes" id="UP000652761"/>
    </source>
</evidence>
<protein>
    <submittedName>
        <fullName evidence="1">Uncharacterized protein</fullName>
    </submittedName>
</protein>
<reference evidence="1" key="1">
    <citation type="submission" date="2017-07" db="EMBL/GenBank/DDBJ databases">
        <title>Taro Niue Genome Assembly and Annotation.</title>
        <authorList>
            <person name="Atibalentja N."/>
            <person name="Keating K."/>
            <person name="Fields C.J."/>
        </authorList>
    </citation>
    <scope>NUCLEOTIDE SEQUENCE</scope>
    <source>
        <strain evidence="1">Niue_2</strain>
        <tissue evidence="1">Leaf</tissue>
    </source>
</reference>